<dbReference type="Pfam" id="PF11553">
    <property type="entry name" value="DUF3231"/>
    <property type="match status" value="2"/>
</dbReference>
<accession>A0A1I1X324</accession>
<evidence type="ECO:0000313" key="2">
    <source>
        <dbReference type="Proteomes" id="UP000199474"/>
    </source>
</evidence>
<dbReference type="Gene3D" id="1.20.1260.10">
    <property type="match status" value="2"/>
</dbReference>
<sequence length="336" mass="38176">MSNANQSLTSAEITQLWTTYMNDAGLICQLEYFTAQTEDEAIKQAAMHGLELAQSHINKIEDIFNKEDYPIPYSFKLKEDVDVNAPRLFSDSYLLYYLHQGAQVAIQAHSVSLGLAGREDVYDLFSDCLQEQISFIKMVHDILQTKALYKAYPMLPTPESYDFVQNQSFLTGYFGERRPLTGTEINNLYGNYFRNALGSATLIGFSQVATNNDVRKYLVRGKEIAQKHCEIFGSVLHEDDLPASTRMEDSVTDSTTYTFSDKLMMYYSTGLIALSVGFYGNSMAMSPRRDLGVMYNRLLNEILKYAEDGANIMIKNGWMEEPPRALDRDELAKKKK</sequence>
<protein>
    <recommendedName>
        <fullName evidence="3">DUF3231 family protein</fullName>
    </recommendedName>
</protein>
<dbReference type="InterPro" id="IPR012347">
    <property type="entry name" value="Ferritin-like"/>
</dbReference>
<dbReference type="InterPro" id="IPR021617">
    <property type="entry name" value="DUF3231"/>
</dbReference>
<reference evidence="2" key="1">
    <citation type="submission" date="2016-10" db="EMBL/GenBank/DDBJ databases">
        <authorList>
            <person name="Varghese N."/>
            <person name="Submissions S."/>
        </authorList>
    </citation>
    <scope>NUCLEOTIDE SEQUENCE [LARGE SCALE GENOMIC DNA]</scope>
    <source>
        <strain evidence="2">DSM 22530</strain>
    </source>
</reference>
<proteinExistence type="predicted"/>
<dbReference type="EMBL" id="FOMR01000007">
    <property type="protein sequence ID" value="SFE01844.1"/>
    <property type="molecule type" value="Genomic_DNA"/>
</dbReference>
<dbReference type="Proteomes" id="UP000199474">
    <property type="component" value="Unassembled WGS sequence"/>
</dbReference>
<evidence type="ECO:0008006" key="3">
    <source>
        <dbReference type="Google" id="ProtNLM"/>
    </source>
</evidence>
<organism evidence="1 2">
    <name type="scientific">Lentibacillus persicus</name>
    <dbReference type="NCBI Taxonomy" id="640948"/>
    <lineage>
        <taxon>Bacteria</taxon>
        <taxon>Bacillati</taxon>
        <taxon>Bacillota</taxon>
        <taxon>Bacilli</taxon>
        <taxon>Bacillales</taxon>
        <taxon>Bacillaceae</taxon>
        <taxon>Lentibacillus</taxon>
    </lineage>
</organism>
<name>A0A1I1X324_9BACI</name>
<keyword evidence="2" id="KW-1185">Reference proteome</keyword>
<dbReference type="AlphaFoldDB" id="A0A1I1X324"/>
<gene>
    <name evidence="1" type="ORF">SAMN05216238_10786</name>
</gene>
<dbReference type="STRING" id="640948.SAMN05216238_10786"/>
<evidence type="ECO:0000313" key="1">
    <source>
        <dbReference type="EMBL" id="SFE01844.1"/>
    </source>
</evidence>